<dbReference type="RefSeq" id="WP_262429070.1">
    <property type="nucleotide sequence ID" value="NZ_JACRTG010000015.1"/>
</dbReference>
<dbReference type="Pfam" id="PF13476">
    <property type="entry name" value="AAA_23"/>
    <property type="match status" value="1"/>
</dbReference>
<keyword evidence="3" id="KW-1185">Reference proteome</keyword>
<dbReference type="PANTHER" id="PTHR42924:SF3">
    <property type="entry name" value="POLYMERASE_HISTIDINOL PHOSPHATASE N-TERMINAL DOMAIN-CONTAINING PROTEIN"/>
    <property type="match status" value="1"/>
</dbReference>
<dbReference type="InterPro" id="IPR003141">
    <property type="entry name" value="Pol/His_phosphatase_N"/>
</dbReference>
<feature type="domain" description="Polymerase/histidinol phosphatase N-terminal" evidence="1">
    <location>
        <begin position="1"/>
        <end position="82"/>
    </location>
</feature>
<dbReference type="Gene3D" id="3.40.50.300">
    <property type="entry name" value="P-loop containing nucleotide triphosphate hydrolases"/>
    <property type="match status" value="1"/>
</dbReference>
<dbReference type="SMART" id="SM00481">
    <property type="entry name" value="POLIIIAc"/>
    <property type="match status" value="1"/>
</dbReference>
<sequence>MDLHIHTPSSKCYKKTYTSNEEEYIKILDEAFENGIGIIAITDHNTVKGYYEMMDYIMADKKKYSKYTGMLILPGIEISSFGKHILAIFPPQKTQDELNTFLYNIGIDINEQGEEDADAYKVTPMELMKRIYEMDGITILAHADSTNGMLEKLLHNGNSGDDSWIHKGKSLASIIKSEHLYGISLNDKGLKDKLLKDILNNKEYRREKSIAVIYCSDSHGTRDTKAKYKADGKPIGERYSYIKLSELSFHGLKIALLDPEVRIYDEIPGNIYPYIEGVAINGGYLEDPKNPDGFQFFRFNKALNCVIGARGTGKSTLLDTVQYTLFPEVTDDEVALKFDISAVFLNYFGDVYAFICEPKIEFDNYTKELIGVRNKPSIYKLSKNGKFYSSRKSNETYKELQNFSSVAYKQRAILNYAQDKRGPIDVINNLLLISNTEKYSNLLKGIKQNYDSIESILKKQNRVEWNDYIERAHIVEEDMQEITCPFLEILESNKQIFNLRKNIIKKVNKILDGQVRLRLEKDFAEKDKKRVIDDTVNQCRRKFNIIYEKQILLEKWLTQVVRKVALENAEWIFPVYILYNKPNKLAKCYGLEESDAEQLIKWVRPVLDRWVFTTFPEDKIEYEYNVNTGISKKQRFLPRNMLSMGQKSVAMLLMIVTAAHDLGDNRPLIIDQPEDDLDNIYIYSSLVKEFRKIKNSRQLIFATHNPNIPISGDAENIIILESTGENGYVSCSGSIDKVGISEKVLNILEGGRQALDVRNMKYPPFK</sequence>
<dbReference type="Proteomes" id="UP000601171">
    <property type="component" value="Unassembled WGS sequence"/>
</dbReference>
<dbReference type="InterPro" id="IPR027417">
    <property type="entry name" value="P-loop_NTPase"/>
</dbReference>
<dbReference type="GO" id="GO:0006302">
    <property type="term" value="P:double-strand break repair"/>
    <property type="evidence" value="ECO:0007669"/>
    <property type="project" value="InterPro"/>
</dbReference>
<dbReference type="PANTHER" id="PTHR42924">
    <property type="entry name" value="EXONUCLEASE"/>
    <property type="match status" value="1"/>
</dbReference>
<dbReference type="SUPFAM" id="SSF89550">
    <property type="entry name" value="PHP domain-like"/>
    <property type="match status" value="1"/>
</dbReference>
<comment type="caution">
    <text evidence="2">The sequence shown here is derived from an EMBL/GenBank/DDBJ whole genome shotgun (WGS) entry which is preliminary data.</text>
</comment>
<dbReference type="SUPFAM" id="SSF52540">
    <property type="entry name" value="P-loop containing nucleoside triphosphate hydrolases"/>
    <property type="match status" value="1"/>
</dbReference>
<protein>
    <submittedName>
        <fullName evidence="2">AAA family ATPase</fullName>
    </submittedName>
</protein>
<dbReference type="InterPro" id="IPR054798">
    <property type="entry name" value="Spaf_1101-like"/>
</dbReference>
<dbReference type="GO" id="GO:0016887">
    <property type="term" value="F:ATP hydrolysis activity"/>
    <property type="evidence" value="ECO:0007669"/>
    <property type="project" value="InterPro"/>
</dbReference>
<dbReference type="GO" id="GO:0004534">
    <property type="term" value="F:5'-3' RNA exonuclease activity"/>
    <property type="evidence" value="ECO:0007669"/>
    <property type="project" value="TreeGrafter"/>
</dbReference>
<dbReference type="AlphaFoldDB" id="A0A926EW31"/>
<reference evidence="2" key="1">
    <citation type="submission" date="2020-08" db="EMBL/GenBank/DDBJ databases">
        <title>Genome public.</title>
        <authorList>
            <person name="Liu C."/>
            <person name="Sun Q."/>
        </authorList>
    </citation>
    <scope>NUCLEOTIDE SEQUENCE</scope>
    <source>
        <strain evidence="2">BX21</strain>
    </source>
</reference>
<evidence type="ECO:0000259" key="1">
    <source>
        <dbReference type="SMART" id="SM00481"/>
    </source>
</evidence>
<dbReference type="NCBIfam" id="NF045781">
    <property type="entry name" value="Spaf1101_AAA_ATP"/>
    <property type="match status" value="1"/>
</dbReference>
<dbReference type="InterPro" id="IPR052018">
    <property type="entry name" value="PHP_domain"/>
</dbReference>
<name>A0A926EW31_9FIRM</name>
<accession>A0A926EW31</accession>
<evidence type="ECO:0000313" key="3">
    <source>
        <dbReference type="Proteomes" id="UP000601171"/>
    </source>
</evidence>
<dbReference type="InterPro" id="IPR016195">
    <property type="entry name" value="Pol/histidinol_Pase-like"/>
</dbReference>
<dbReference type="EMBL" id="JACRTG010000015">
    <property type="protein sequence ID" value="MBC8587617.1"/>
    <property type="molecule type" value="Genomic_DNA"/>
</dbReference>
<dbReference type="Gene3D" id="3.20.20.140">
    <property type="entry name" value="Metal-dependent hydrolases"/>
    <property type="match status" value="1"/>
</dbReference>
<evidence type="ECO:0000313" key="2">
    <source>
        <dbReference type="EMBL" id="MBC8587617.1"/>
    </source>
</evidence>
<proteinExistence type="predicted"/>
<dbReference type="GO" id="GO:0035312">
    <property type="term" value="F:5'-3' DNA exonuclease activity"/>
    <property type="evidence" value="ECO:0007669"/>
    <property type="project" value="TreeGrafter"/>
</dbReference>
<dbReference type="InterPro" id="IPR038729">
    <property type="entry name" value="Rad50/SbcC_AAA"/>
</dbReference>
<gene>
    <name evidence="2" type="ORF">H8707_05100</name>
</gene>
<organism evidence="2 3">
    <name type="scientific">Paratissierella segnis</name>
    <dbReference type="NCBI Taxonomy" id="2763679"/>
    <lineage>
        <taxon>Bacteria</taxon>
        <taxon>Bacillati</taxon>
        <taxon>Bacillota</taxon>
        <taxon>Tissierellia</taxon>
        <taxon>Tissierellales</taxon>
        <taxon>Tissierellaceae</taxon>
        <taxon>Paratissierella</taxon>
    </lineage>
</organism>
<dbReference type="GO" id="GO:0005524">
    <property type="term" value="F:ATP binding"/>
    <property type="evidence" value="ECO:0007669"/>
    <property type="project" value="InterPro"/>
</dbReference>